<dbReference type="PANTHER" id="PTHR20208:SF13">
    <property type="entry name" value="STRUCTURE-SPECIFIC ENDONUCLEASE SUBUNIT SLX1"/>
    <property type="match status" value="1"/>
</dbReference>
<proteinExistence type="predicted"/>
<dbReference type="InterPro" id="IPR050381">
    <property type="entry name" value="SLX1_endonuclease"/>
</dbReference>
<dbReference type="InterPro" id="IPR000305">
    <property type="entry name" value="GIY-YIG_endonuc"/>
</dbReference>
<dbReference type="EMBL" id="MN739202">
    <property type="protein sequence ID" value="QHS93327.1"/>
    <property type="molecule type" value="Genomic_DNA"/>
</dbReference>
<dbReference type="PROSITE" id="PS50164">
    <property type="entry name" value="GIY_YIG"/>
    <property type="match status" value="1"/>
</dbReference>
<protein>
    <recommendedName>
        <fullName evidence="1">GIY-YIG domain-containing protein</fullName>
    </recommendedName>
</protein>
<name>A0A6C0BLR3_9ZZZZ</name>
<dbReference type="Pfam" id="PF01541">
    <property type="entry name" value="GIY-YIG"/>
    <property type="match status" value="1"/>
</dbReference>
<dbReference type="InterPro" id="IPR035901">
    <property type="entry name" value="GIY-YIG_endonuc_sf"/>
</dbReference>
<sequence>MEEPPPKNYLVYCLVSTVAPRQTYVGVTNNFKRRLRQHNGEITGGARRTRAYRPWTPFLHVSGLTKSQALQLEWALKHRRKGGAGPEGRVRTLEFLLGTAQWTKNSTPTAELRDVHVDCAWSEEKYRATCNQPLTACDDQVFIRCFECELR</sequence>
<dbReference type="PANTHER" id="PTHR20208">
    <property type="entry name" value="STRUCTURE-SPECIFIC ENDONUCLEASE SUBUNIT SLX1"/>
    <property type="match status" value="1"/>
</dbReference>
<dbReference type="AlphaFoldDB" id="A0A6C0BLR3"/>
<feature type="domain" description="GIY-YIG" evidence="1">
    <location>
        <begin position="7"/>
        <end position="90"/>
    </location>
</feature>
<dbReference type="SUPFAM" id="SSF82771">
    <property type="entry name" value="GIY-YIG endonuclease"/>
    <property type="match status" value="1"/>
</dbReference>
<evidence type="ECO:0000313" key="2">
    <source>
        <dbReference type="EMBL" id="QHS93327.1"/>
    </source>
</evidence>
<dbReference type="Gene3D" id="3.40.1440.10">
    <property type="entry name" value="GIY-YIG endonuclease"/>
    <property type="match status" value="1"/>
</dbReference>
<accession>A0A6C0BLR3</accession>
<reference evidence="2" key="1">
    <citation type="journal article" date="2020" name="Nature">
        <title>Giant virus diversity and host interactions through global metagenomics.</title>
        <authorList>
            <person name="Schulz F."/>
            <person name="Roux S."/>
            <person name="Paez-Espino D."/>
            <person name="Jungbluth S."/>
            <person name="Walsh D.A."/>
            <person name="Denef V.J."/>
            <person name="McMahon K.D."/>
            <person name="Konstantinidis K.T."/>
            <person name="Eloe-Fadrosh E.A."/>
            <person name="Kyrpides N.C."/>
            <person name="Woyke T."/>
        </authorList>
    </citation>
    <scope>NUCLEOTIDE SEQUENCE</scope>
    <source>
        <strain evidence="2">GVMAG-M-3300017989-17</strain>
    </source>
</reference>
<organism evidence="2">
    <name type="scientific">viral metagenome</name>
    <dbReference type="NCBI Taxonomy" id="1070528"/>
    <lineage>
        <taxon>unclassified sequences</taxon>
        <taxon>metagenomes</taxon>
        <taxon>organismal metagenomes</taxon>
    </lineage>
</organism>
<evidence type="ECO:0000259" key="1">
    <source>
        <dbReference type="PROSITE" id="PS50164"/>
    </source>
</evidence>